<dbReference type="Proteomes" id="UP000235145">
    <property type="component" value="Unassembled WGS sequence"/>
</dbReference>
<comment type="caution">
    <text evidence="1">The sequence shown here is derived from an EMBL/GenBank/DDBJ whole genome shotgun (WGS) entry which is preliminary data.</text>
</comment>
<gene>
    <name evidence="1" type="ORF">LSAT_V11C800399900</name>
</gene>
<organism evidence="1 2">
    <name type="scientific">Lactuca sativa</name>
    <name type="common">Garden lettuce</name>
    <dbReference type="NCBI Taxonomy" id="4236"/>
    <lineage>
        <taxon>Eukaryota</taxon>
        <taxon>Viridiplantae</taxon>
        <taxon>Streptophyta</taxon>
        <taxon>Embryophyta</taxon>
        <taxon>Tracheophyta</taxon>
        <taxon>Spermatophyta</taxon>
        <taxon>Magnoliopsida</taxon>
        <taxon>eudicotyledons</taxon>
        <taxon>Gunneridae</taxon>
        <taxon>Pentapetalae</taxon>
        <taxon>asterids</taxon>
        <taxon>campanulids</taxon>
        <taxon>Asterales</taxon>
        <taxon>Asteraceae</taxon>
        <taxon>Cichorioideae</taxon>
        <taxon>Cichorieae</taxon>
        <taxon>Lactucinae</taxon>
        <taxon>Lactuca</taxon>
    </lineage>
</organism>
<evidence type="ECO:0000313" key="2">
    <source>
        <dbReference type="Proteomes" id="UP000235145"/>
    </source>
</evidence>
<dbReference type="InterPro" id="IPR011009">
    <property type="entry name" value="Kinase-like_dom_sf"/>
</dbReference>
<dbReference type="SUPFAM" id="SSF56112">
    <property type="entry name" value="Protein kinase-like (PK-like)"/>
    <property type="match status" value="1"/>
</dbReference>
<dbReference type="PANTHER" id="PTHR45621">
    <property type="entry name" value="OS01G0588500 PROTEIN-RELATED"/>
    <property type="match status" value="1"/>
</dbReference>
<proteinExistence type="predicted"/>
<dbReference type="InterPro" id="IPR050823">
    <property type="entry name" value="Plant_Ser_Thr_Prot_Kinase"/>
</dbReference>
<dbReference type="Gene3D" id="1.10.510.10">
    <property type="entry name" value="Transferase(Phosphotransferase) domain 1"/>
    <property type="match status" value="1"/>
</dbReference>
<dbReference type="AlphaFoldDB" id="A0A9R1UKZ1"/>
<accession>A0A9R1UKZ1</accession>
<protein>
    <recommendedName>
        <fullName evidence="3">Protein kinase domain-containing protein</fullName>
    </recommendedName>
</protein>
<sequence length="128" mass="14467">MNLIKSLISIGDDVGFVVNDDVFGFGVVMIELITGLRIYDLYSASEPSWLTRLERESLETGSVGWFGEPFIDMNKLQQIMDPRLEQVYPLNGALKLAKLILNCVEPEPIRRPSMEEVVAHLEEINSIK</sequence>
<dbReference type="EMBL" id="NBSK02000008">
    <property type="protein sequence ID" value="KAJ0189365.1"/>
    <property type="molecule type" value="Genomic_DNA"/>
</dbReference>
<keyword evidence="2" id="KW-1185">Reference proteome</keyword>
<evidence type="ECO:0000313" key="1">
    <source>
        <dbReference type="EMBL" id="KAJ0189365.1"/>
    </source>
</evidence>
<name>A0A9R1UKZ1_LACSA</name>
<reference evidence="1 2" key="1">
    <citation type="journal article" date="2017" name="Nat. Commun.">
        <title>Genome assembly with in vitro proximity ligation data and whole-genome triplication in lettuce.</title>
        <authorList>
            <person name="Reyes-Chin-Wo S."/>
            <person name="Wang Z."/>
            <person name="Yang X."/>
            <person name="Kozik A."/>
            <person name="Arikit S."/>
            <person name="Song C."/>
            <person name="Xia L."/>
            <person name="Froenicke L."/>
            <person name="Lavelle D.O."/>
            <person name="Truco M.J."/>
            <person name="Xia R."/>
            <person name="Zhu S."/>
            <person name="Xu C."/>
            <person name="Xu H."/>
            <person name="Xu X."/>
            <person name="Cox K."/>
            <person name="Korf I."/>
            <person name="Meyers B.C."/>
            <person name="Michelmore R.W."/>
        </authorList>
    </citation>
    <scope>NUCLEOTIDE SEQUENCE [LARGE SCALE GENOMIC DNA]</scope>
    <source>
        <strain evidence="2">cv. Salinas</strain>
        <tissue evidence="1">Seedlings</tissue>
    </source>
</reference>
<evidence type="ECO:0008006" key="3">
    <source>
        <dbReference type="Google" id="ProtNLM"/>
    </source>
</evidence>